<protein>
    <submittedName>
        <fullName evidence="2">Uncharacterized protein</fullName>
    </submittedName>
</protein>
<dbReference type="PANTHER" id="PTHR40050">
    <property type="entry name" value="INNER SPORE COAT PROTEIN H"/>
    <property type="match status" value="1"/>
</dbReference>
<dbReference type="PANTHER" id="PTHR40050:SF1">
    <property type="entry name" value="INNER SPORE COAT PROTEIN H"/>
    <property type="match status" value="1"/>
</dbReference>
<keyword evidence="1" id="KW-0472">Membrane</keyword>
<proteinExistence type="predicted"/>
<dbReference type="EMBL" id="KQ241668">
    <property type="protein sequence ID" value="KNC86099.1"/>
    <property type="molecule type" value="Genomic_DNA"/>
</dbReference>
<dbReference type="AlphaFoldDB" id="A0A0L0GB29"/>
<accession>A0A0L0GB29</accession>
<dbReference type="GeneID" id="25902262"/>
<evidence type="ECO:0000313" key="3">
    <source>
        <dbReference type="Proteomes" id="UP000054560"/>
    </source>
</evidence>
<sequence>MARVSVGYVIRRVSTIIFVIVLYFFMWGDDNNSTQQPQRNGSYSVATNQYRDTYAYDEDPPADYVTLVDLQCPDQLEGSHTTFTDVLNNVNQYDDSKAVIECDLLLSDGVENNNVRRSIILSQHGGAARRAKLKSFTITFLPEEKVWRGLDKLVLKKDPSDKSGLRSKILFDTFKEMPSFNSLRTNFMALKIQVRAKDGAVADHDFGMYINFEPVDESFVKRRNWLGKERYNLYKSVNWDGQSVGDLKLTSDPEFNDTLFRAIMDYEGSDDHTQLLHMMKDINEVSDTDFPQTLRKWFDLDNLSLWVACTHAILGDWDHTSNNMGLFTNDELKKFYFQPWDYDKSLRLSGGHSQMDTSMSSLNNHFLFRRILIALPVEFMGLVWEKVVILTADGAPFSEERMADKASRYASAIQAYTQPGTVDAIYISRKPWSEQEDDFFGYLHDNKRWWKFNSEIPTSVLQIPSHPKQIVDTGETFYVKLKAAISPVGLEVEHQIVLHTDYDPDVTHWYARPEKVIWRTAWMSFGRQMNYLALAFTIPQKIIARCRKDGPGNDCWVNTHARDSEGKWGYFAQKPLYVGVEKLFNSIEEAITWEELYLETGDEDD</sequence>
<dbReference type="RefSeq" id="XP_014160001.1">
    <property type="nucleotide sequence ID" value="XM_014304526.1"/>
</dbReference>
<keyword evidence="1" id="KW-1133">Transmembrane helix</keyword>
<dbReference type="InterPro" id="IPR014867">
    <property type="entry name" value="Spore_coat_CotH_CotH2/3/7"/>
</dbReference>
<dbReference type="Proteomes" id="UP000054560">
    <property type="component" value="Unassembled WGS sequence"/>
</dbReference>
<organism evidence="2 3">
    <name type="scientific">Sphaeroforma arctica JP610</name>
    <dbReference type="NCBI Taxonomy" id="667725"/>
    <lineage>
        <taxon>Eukaryota</taxon>
        <taxon>Ichthyosporea</taxon>
        <taxon>Ichthyophonida</taxon>
        <taxon>Sphaeroforma</taxon>
    </lineage>
</organism>
<name>A0A0L0GB29_9EUKA</name>
<evidence type="ECO:0000313" key="2">
    <source>
        <dbReference type="EMBL" id="KNC86099.1"/>
    </source>
</evidence>
<evidence type="ECO:0000256" key="1">
    <source>
        <dbReference type="SAM" id="Phobius"/>
    </source>
</evidence>
<dbReference type="Pfam" id="PF08757">
    <property type="entry name" value="CotH"/>
    <property type="match status" value="1"/>
</dbReference>
<feature type="transmembrane region" description="Helical" evidence="1">
    <location>
        <begin position="9"/>
        <end position="28"/>
    </location>
</feature>
<keyword evidence="1" id="KW-0812">Transmembrane</keyword>
<keyword evidence="3" id="KW-1185">Reference proteome</keyword>
<gene>
    <name evidence="2" type="ORF">SARC_01758</name>
</gene>
<reference evidence="2 3" key="1">
    <citation type="submission" date="2011-02" db="EMBL/GenBank/DDBJ databases">
        <title>The Genome Sequence of Sphaeroforma arctica JP610.</title>
        <authorList>
            <consortium name="The Broad Institute Genome Sequencing Platform"/>
            <person name="Russ C."/>
            <person name="Cuomo C."/>
            <person name="Young S.K."/>
            <person name="Zeng Q."/>
            <person name="Gargeya S."/>
            <person name="Alvarado L."/>
            <person name="Berlin A."/>
            <person name="Chapman S.B."/>
            <person name="Chen Z."/>
            <person name="Freedman E."/>
            <person name="Gellesch M."/>
            <person name="Goldberg J."/>
            <person name="Griggs A."/>
            <person name="Gujja S."/>
            <person name="Heilman E."/>
            <person name="Heiman D."/>
            <person name="Howarth C."/>
            <person name="Mehta T."/>
            <person name="Neiman D."/>
            <person name="Pearson M."/>
            <person name="Roberts A."/>
            <person name="Saif S."/>
            <person name="Shea T."/>
            <person name="Shenoy N."/>
            <person name="Sisk P."/>
            <person name="Stolte C."/>
            <person name="Sykes S."/>
            <person name="White J."/>
            <person name="Yandava C."/>
            <person name="Burger G."/>
            <person name="Gray M.W."/>
            <person name="Holland P.W.H."/>
            <person name="King N."/>
            <person name="Lang F.B.F."/>
            <person name="Roger A.J."/>
            <person name="Ruiz-Trillo I."/>
            <person name="Haas B."/>
            <person name="Nusbaum C."/>
            <person name="Birren B."/>
        </authorList>
    </citation>
    <scope>NUCLEOTIDE SEQUENCE [LARGE SCALE GENOMIC DNA]</scope>
    <source>
        <strain evidence="2 3">JP610</strain>
    </source>
</reference>